<feature type="compositionally biased region" description="Basic and acidic residues" evidence="1">
    <location>
        <begin position="102"/>
        <end position="114"/>
    </location>
</feature>
<protein>
    <submittedName>
        <fullName evidence="2">Uncharacterized protein</fullName>
    </submittedName>
</protein>
<comment type="caution">
    <text evidence="2">The sequence shown here is derived from an EMBL/GenBank/DDBJ whole genome shotgun (WGS) entry which is preliminary data.</text>
</comment>
<accession>A0AA39QCU9</accession>
<sequence>MLPCEASVSFWSFIHTAVSACDNFESIFTGDQFVWNNKVKPGEGSFYNSVHRILTLARGTTVDHSFLCGVHRTMRYAVKLELCLDHSRTTVRGGNHSKSVPTKRESAKNPDGMERQSNRFCVKRCTNTQEISGKLCAGS</sequence>
<evidence type="ECO:0000313" key="2">
    <source>
        <dbReference type="EMBL" id="KAK0499178.1"/>
    </source>
</evidence>
<feature type="region of interest" description="Disordered" evidence="1">
    <location>
        <begin position="91"/>
        <end position="114"/>
    </location>
</feature>
<name>A0AA39QCU9_9AGAR</name>
<evidence type="ECO:0000313" key="3">
    <source>
        <dbReference type="Proteomes" id="UP001175228"/>
    </source>
</evidence>
<organism evidence="2 3">
    <name type="scientific">Armillaria luteobubalina</name>
    <dbReference type="NCBI Taxonomy" id="153913"/>
    <lineage>
        <taxon>Eukaryota</taxon>
        <taxon>Fungi</taxon>
        <taxon>Dikarya</taxon>
        <taxon>Basidiomycota</taxon>
        <taxon>Agaricomycotina</taxon>
        <taxon>Agaricomycetes</taxon>
        <taxon>Agaricomycetidae</taxon>
        <taxon>Agaricales</taxon>
        <taxon>Marasmiineae</taxon>
        <taxon>Physalacriaceae</taxon>
        <taxon>Armillaria</taxon>
    </lineage>
</organism>
<dbReference type="Proteomes" id="UP001175228">
    <property type="component" value="Unassembled WGS sequence"/>
</dbReference>
<keyword evidence="3" id="KW-1185">Reference proteome</keyword>
<dbReference type="EMBL" id="JAUEPU010000010">
    <property type="protein sequence ID" value="KAK0499178.1"/>
    <property type="molecule type" value="Genomic_DNA"/>
</dbReference>
<dbReference type="AlphaFoldDB" id="A0AA39QCU9"/>
<reference evidence="2" key="1">
    <citation type="submission" date="2023-06" db="EMBL/GenBank/DDBJ databases">
        <authorList>
            <consortium name="Lawrence Berkeley National Laboratory"/>
            <person name="Ahrendt S."/>
            <person name="Sahu N."/>
            <person name="Indic B."/>
            <person name="Wong-Bajracharya J."/>
            <person name="Merenyi Z."/>
            <person name="Ke H.-M."/>
            <person name="Monk M."/>
            <person name="Kocsube S."/>
            <person name="Drula E."/>
            <person name="Lipzen A."/>
            <person name="Balint B."/>
            <person name="Henrissat B."/>
            <person name="Andreopoulos B."/>
            <person name="Martin F.M."/>
            <person name="Harder C.B."/>
            <person name="Rigling D."/>
            <person name="Ford K.L."/>
            <person name="Foster G.D."/>
            <person name="Pangilinan J."/>
            <person name="Papanicolaou A."/>
            <person name="Barry K."/>
            <person name="LaButti K."/>
            <person name="Viragh M."/>
            <person name="Koriabine M."/>
            <person name="Yan M."/>
            <person name="Riley R."/>
            <person name="Champramary S."/>
            <person name="Plett K.L."/>
            <person name="Tsai I.J."/>
            <person name="Slot J."/>
            <person name="Sipos G."/>
            <person name="Plett J."/>
            <person name="Nagy L.G."/>
            <person name="Grigoriev I.V."/>
        </authorList>
    </citation>
    <scope>NUCLEOTIDE SEQUENCE</scope>
    <source>
        <strain evidence="2">HWK02</strain>
    </source>
</reference>
<evidence type="ECO:0000256" key="1">
    <source>
        <dbReference type="SAM" id="MobiDB-lite"/>
    </source>
</evidence>
<gene>
    <name evidence="2" type="ORF">EDD18DRAFT_64943</name>
</gene>
<proteinExistence type="predicted"/>
<feature type="compositionally biased region" description="Polar residues" evidence="1">
    <location>
        <begin position="91"/>
        <end position="100"/>
    </location>
</feature>